<name>A0A654M4G0_9ARCH</name>
<protein>
    <submittedName>
        <fullName evidence="1">Uncharacterized protein</fullName>
    </submittedName>
</protein>
<reference evidence="2" key="1">
    <citation type="submission" date="2015-10" db="EMBL/GenBank/DDBJ databases">
        <title>Niche specialization of a soil ammonia-oxidizing archaeon, Candidatus Nitrosocosmicus oleophilus.</title>
        <authorList>
            <person name="Jung M.-Y."/>
            <person name="Rhee S.-K."/>
        </authorList>
    </citation>
    <scope>NUCLEOTIDE SEQUENCE [LARGE SCALE GENOMIC DNA]</scope>
    <source>
        <strain evidence="2">MY3</strain>
    </source>
</reference>
<dbReference type="Proteomes" id="UP000058925">
    <property type="component" value="Chromosome"/>
</dbReference>
<dbReference type="KEGG" id="taa:NMY3_03204"/>
<gene>
    <name evidence="1" type="ORF">NMY3_03204</name>
</gene>
<dbReference type="EMBL" id="CP012850">
    <property type="protein sequence ID" value="ALI37389.1"/>
    <property type="molecule type" value="Genomic_DNA"/>
</dbReference>
<dbReference type="AlphaFoldDB" id="A0A654M4G0"/>
<organism evidence="1 2">
    <name type="scientific">Candidatus Nitrosocosmicus oleophilus</name>
    <dbReference type="NCBI Taxonomy" id="1353260"/>
    <lineage>
        <taxon>Archaea</taxon>
        <taxon>Nitrososphaerota</taxon>
        <taxon>Nitrososphaeria</taxon>
        <taxon>Nitrososphaerales</taxon>
        <taxon>Nitrososphaeraceae</taxon>
        <taxon>Candidatus Nitrosocosmicus</taxon>
    </lineage>
</organism>
<evidence type="ECO:0000313" key="1">
    <source>
        <dbReference type="EMBL" id="ALI37389.1"/>
    </source>
</evidence>
<accession>A0A654M4G0</accession>
<keyword evidence="2" id="KW-1185">Reference proteome</keyword>
<sequence>MYETYLVKTTFVLIMLIMSINSQTSHAAPTNSSNLIYSKDSHPYGTSYSEWMSKWWQWHVSLPNKVNEQDPSNLSQIHPRESYSPEKCAWNQTNKDVWFLSDGRSLGLSDFADAEIRKCTVPQDKALLVQIYGGGCDFSEGLKTDEELRDCVNIGLDTVKFTAKVDGVEVMSSENRADFLHNPFLYNITYTDDNIYDVSPGTYRAMANGYFLFLKPLDIGNHMIEFNEAYFKPGSEGQPSPENRLSNVVYDVTVK</sequence>
<proteinExistence type="predicted"/>
<evidence type="ECO:0000313" key="2">
    <source>
        <dbReference type="Proteomes" id="UP000058925"/>
    </source>
</evidence>